<feature type="transmembrane region" description="Helical" evidence="1">
    <location>
        <begin position="63"/>
        <end position="86"/>
    </location>
</feature>
<keyword evidence="3" id="KW-1185">Reference proteome</keyword>
<evidence type="ECO:0000313" key="2">
    <source>
        <dbReference type="EMBL" id="MCZ8517581.1"/>
    </source>
</evidence>
<dbReference type="EMBL" id="JAQAGZ010000043">
    <property type="protein sequence ID" value="MCZ8517581.1"/>
    <property type="molecule type" value="Genomic_DNA"/>
</dbReference>
<reference evidence="2 3" key="1">
    <citation type="submission" date="2022-12" db="EMBL/GenBank/DDBJ databases">
        <title>Draft genome sequence of Paenibacillus sp. dW9.</title>
        <authorList>
            <person name="Choi E.-W."/>
            <person name="Kim D.-U."/>
        </authorList>
    </citation>
    <scope>NUCLEOTIDE SEQUENCE [LARGE SCALE GENOMIC DNA]</scope>
    <source>
        <strain evidence="3">dW9</strain>
    </source>
</reference>
<accession>A0ABT4QLJ8</accession>
<comment type="caution">
    <text evidence="2">The sequence shown here is derived from an EMBL/GenBank/DDBJ whole genome shotgun (WGS) entry which is preliminary data.</text>
</comment>
<protein>
    <submittedName>
        <fullName evidence="2">Uncharacterized protein</fullName>
    </submittedName>
</protein>
<evidence type="ECO:0000256" key="1">
    <source>
        <dbReference type="SAM" id="Phobius"/>
    </source>
</evidence>
<name>A0ABT4QLJ8_9BACL</name>
<dbReference type="RefSeq" id="WP_269886109.1">
    <property type="nucleotide sequence ID" value="NZ_JAQAGZ010000043.1"/>
</dbReference>
<keyword evidence="1" id="KW-0812">Transmembrane</keyword>
<keyword evidence="1" id="KW-1133">Transmembrane helix</keyword>
<evidence type="ECO:0000313" key="3">
    <source>
        <dbReference type="Proteomes" id="UP001527882"/>
    </source>
</evidence>
<keyword evidence="1" id="KW-0472">Membrane</keyword>
<organism evidence="2 3">
    <name type="scientific">Paenibacillus gyeongsangnamensis</name>
    <dbReference type="NCBI Taxonomy" id="3388067"/>
    <lineage>
        <taxon>Bacteria</taxon>
        <taxon>Bacillati</taxon>
        <taxon>Bacillota</taxon>
        <taxon>Bacilli</taxon>
        <taxon>Bacillales</taxon>
        <taxon>Paenibacillaceae</taxon>
        <taxon>Paenibacillus</taxon>
    </lineage>
</organism>
<dbReference type="Proteomes" id="UP001527882">
    <property type="component" value="Unassembled WGS sequence"/>
</dbReference>
<proteinExistence type="predicted"/>
<sequence length="89" mass="10102">MTLLRDSDKQAGARLLADTLWERLLERDETEAEFFLRQTLRRLETPGFKPLFGRICFLSAKEALWASAAGLGLGLFGWAVFLWASLVLE</sequence>
<gene>
    <name evidence="2" type="ORF">O9H85_35665</name>
</gene>